<dbReference type="OrthoDB" id="2282747at2759"/>
<proteinExistence type="predicted"/>
<keyword evidence="2" id="KW-1185">Reference proteome</keyword>
<gene>
    <name evidence="1" type="ORF">AVEN_51890_1</name>
</gene>
<evidence type="ECO:0000313" key="1">
    <source>
        <dbReference type="EMBL" id="GBO18266.1"/>
    </source>
</evidence>
<sequence length="98" mass="10468">MSNHQRLVDGMNEVAILGGLEAGQSQGLICRGCLTPSVVAAYRQFQDTGSLRKPGQESFKTTTSHRRCYLSIIAGQLGSIQLLLPVTQYAATGTRVSG</sequence>
<protein>
    <submittedName>
        <fullName evidence="1">Uncharacterized protein</fullName>
    </submittedName>
</protein>
<evidence type="ECO:0000313" key="2">
    <source>
        <dbReference type="Proteomes" id="UP000499080"/>
    </source>
</evidence>
<comment type="caution">
    <text evidence="1">The sequence shown here is derived from an EMBL/GenBank/DDBJ whole genome shotgun (WGS) entry which is preliminary data.</text>
</comment>
<accession>A0A4Y2V2I3</accession>
<name>A0A4Y2V2I3_ARAVE</name>
<dbReference type="AlphaFoldDB" id="A0A4Y2V2I3"/>
<organism evidence="1 2">
    <name type="scientific">Araneus ventricosus</name>
    <name type="common">Orbweaver spider</name>
    <name type="synonym">Epeira ventricosa</name>
    <dbReference type="NCBI Taxonomy" id="182803"/>
    <lineage>
        <taxon>Eukaryota</taxon>
        <taxon>Metazoa</taxon>
        <taxon>Ecdysozoa</taxon>
        <taxon>Arthropoda</taxon>
        <taxon>Chelicerata</taxon>
        <taxon>Arachnida</taxon>
        <taxon>Araneae</taxon>
        <taxon>Araneomorphae</taxon>
        <taxon>Entelegynae</taxon>
        <taxon>Araneoidea</taxon>
        <taxon>Araneidae</taxon>
        <taxon>Araneus</taxon>
    </lineage>
</organism>
<reference evidence="1 2" key="1">
    <citation type="journal article" date="2019" name="Sci. Rep.">
        <title>Orb-weaving spider Araneus ventricosus genome elucidates the spidroin gene catalogue.</title>
        <authorList>
            <person name="Kono N."/>
            <person name="Nakamura H."/>
            <person name="Ohtoshi R."/>
            <person name="Moran D.A.P."/>
            <person name="Shinohara A."/>
            <person name="Yoshida Y."/>
            <person name="Fujiwara M."/>
            <person name="Mori M."/>
            <person name="Tomita M."/>
            <person name="Arakawa K."/>
        </authorList>
    </citation>
    <scope>NUCLEOTIDE SEQUENCE [LARGE SCALE GENOMIC DNA]</scope>
</reference>
<dbReference type="Proteomes" id="UP000499080">
    <property type="component" value="Unassembled WGS sequence"/>
</dbReference>
<dbReference type="EMBL" id="BGPR01041911">
    <property type="protein sequence ID" value="GBO18266.1"/>
    <property type="molecule type" value="Genomic_DNA"/>
</dbReference>